<sequence>SCGVPVVCSNVTSLPEVVGDAGLVADPNDIDAISAQILQSLQDDSWREIATARGLAQAKQFSWENCATQTINAYKLL</sequence>
<feature type="domain" description="Glycosyl transferase family 1" evidence="2">
    <location>
        <begin position="1"/>
        <end position="48"/>
    </location>
</feature>
<accession>A0A8T3LIU2</accession>
<dbReference type="Proteomes" id="UP000523197">
    <property type="component" value="Unassembled WGS sequence"/>
</dbReference>
<keyword evidence="1" id="KW-0808">Transferase</keyword>
<feature type="non-terminal residue" evidence="3">
    <location>
        <position position="1"/>
    </location>
</feature>
<evidence type="ECO:0000259" key="2">
    <source>
        <dbReference type="Pfam" id="PF00534"/>
    </source>
</evidence>
<dbReference type="PANTHER" id="PTHR46401:SF2">
    <property type="entry name" value="GLYCOSYLTRANSFERASE WBBK-RELATED"/>
    <property type="match status" value="1"/>
</dbReference>
<proteinExistence type="predicted"/>
<protein>
    <submittedName>
        <fullName evidence="3">Glycosyltransferase</fullName>
    </submittedName>
</protein>
<name>A0A8T3LIU2_ECOLX</name>
<dbReference type="EMBL" id="JABFNF010000064">
    <property type="protein sequence ID" value="MBA1889325.1"/>
    <property type="molecule type" value="Genomic_DNA"/>
</dbReference>
<dbReference type="GO" id="GO:0009103">
    <property type="term" value="P:lipopolysaccharide biosynthetic process"/>
    <property type="evidence" value="ECO:0007669"/>
    <property type="project" value="TreeGrafter"/>
</dbReference>
<organism evidence="3 4">
    <name type="scientific">Escherichia coli</name>
    <dbReference type="NCBI Taxonomy" id="562"/>
    <lineage>
        <taxon>Bacteria</taxon>
        <taxon>Pseudomonadati</taxon>
        <taxon>Pseudomonadota</taxon>
        <taxon>Gammaproteobacteria</taxon>
        <taxon>Enterobacterales</taxon>
        <taxon>Enterobacteriaceae</taxon>
        <taxon>Escherichia</taxon>
    </lineage>
</organism>
<dbReference type="AlphaFoldDB" id="A0A8T3LIU2"/>
<dbReference type="InterPro" id="IPR001296">
    <property type="entry name" value="Glyco_trans_1"/>
</dbReference>
<evidence type="ECO:0000256" key="1">
    <source>
        <dbReference type="ARBA" id="ARBA00022679"/>
    </source>
</evidence>
<evidence type="ECO:0000313" key="3">
    <source>
        <dbReference type="EMBL" id="MBA1889325.1"/>
    </source>
</evidence>
<dbReference type="RefSeq" id="WP_181204086.1">
    <property type="nucleotide sequence ID" value="NZ_JABFNF010000064.1"/>
</dbReference>
<dbReference type="GO" id="GO:0016757">
    <property type="term" value="F:glycosyltransferase activity"/>
    <property type="evidence" value="ECO:0007669"/>
    <property type="project" value="InterPro"/>
</dbReference>
<dbReference type="Pfam" id="PF00534">
    <property type="entry name" value="Glycos_transf_1"/>
    <property type="match status" value="1"/>
</dbReference>
<dbReference type="SUPFAM" id="SSF53756">
    <property type="entry name" value="UDP-Glycosyltransferase/glycogen phosphorylase"/>
    <property type="match status" value="1"/>
</dbReference>
<reference evidence="3 4" key="1">
    <citation type="submission" date="2020-05" db="EMBL/GenBank/DDBJ databases">
        <title>Epidemiological investigations into extended-spectrum beta-lactam resistant Escherichia coli ST457 carried by Australian Silver gulls identified clonal lineages that cause ExPEC disease.</title>
        <authorList>
            <person name="Nesporova K."/>
            <person name="Wyrsch E.R."/>
            <person name="Valcek A."/>
            <person name="Bitar I."/>
            <person name="Chaw K."/>
            <person name="Harris P."/>
            <person name="Hrabak J."/>
            <person name="Djordjevic S.P."/>
            <person name="Dolejska M."/>
        </authorList>
    </citation>
    <scope>NUCLEOTIDE SEQUENCE [LARGE SCALE GENOMIC DNA]</scope>
    <source>
        <strain evidence="3 4">CE1966</strain>
    </source>
</reference>
<gene>
    <name evidence="3" type="ORF">HLX92_24600</name>
</gene>
<dbReference type="Gene3D" id="3.40.50.2000">
    <property type="entry name" value="Glycogen Phosphorylase B"/>
    <property type="match status" value="2"/>
</dbReference>
<comment type="caution">
    <text evidence="3">The sequence shown here is derived from an EMBL/GenBank/DDBJ whole genome shotgun (WGS) entry which is preliminary data.</text>
</comment>
<evidence type="ECO:0000313" key="4">
    <source>
        <dbReference type="Proteomes" id="UP000523197"/>
    </source>
</evidence>
<dbReference type="PANTHER" id="PTHR46401">
    <property type="entry name" value="GLYCOSYLTRANSFERASE WBBK-RELATED"/>
    <property type="match status" value="1"/>
</dbReference>